<evidence type="ECO:0008006" key="3">
    <source>
        <dbReference type="Google" id="ProtNLM"/>
    </source>
</evidence>
<accession>A0AAD0JVU0</accession>
<sequence length="166" mass="17899">MATHFTHSAHIDARLETVFTSYGDEAFWRDRLAAIGSPRDTLDDFATTGDSTTVTITQHIPDEDIPDVARKVLPGQLVIVRTTTFADFDGERFSSSARAEAAGGLGVIKGGSEAVSEGGVVVESATGQVKVSVPLLGGKLEKLVVTHLTRFFDAETRHLNRWTATR</sequence>
<dbReference type="AlphaFoldDB" id="A0AAD0JVU0"/>
<proteinExistence type="predicted"/>
<organism evidence="1 2">
    <name type="scientific">Dietzia psychralcaliphila</name>
    <dbReference type="NCBI Taxonomy" id="139021"/>
    <lineage>
        <taxon>Bacteria</taxon>
        <taxon>Bacillati</taxon>
        <taxon>Actinomycetota</taxon>
        <taxon>Actinomycetes</taxon>
        <taxon>Mycobacteriales</taxon>
        <taxon>Dietziaceae</taxon>
        <taxon>Dietzia</taxon>
    </lineage>
</organism>
<dbReference type="RefSeq" id="WP_107745611.1">
    <property type="nucleotide sequence ID" value="NZ_CP015453.1"/>
</dbReference>
<dbReference type="Proteomes" id="UP000244903">
    <property type="component" value="Chromosome"/>
</dbReference>
<name>A0AAD0JVU0_9ACTN</name>
<evidence type="ECO:0000313" key="1">
    <source>
        <dbReference type="EMBL" id="AWH96488.1"/>
    </source>
</evidence>
<dbReference type="EMBL" id="CP015453">
    <property type="protein sequence ID" value="AWH96488.1"/>
    <property type="molecule type" value="Genomic_DNA"/>
</dbReference>
<evidence type="ECO:0000313" key="2">
    <source>
        <dbReference type="Proteomes" id="UP000244903"/>
    </source>
</evidence>
<keyword evidence="2" id="KW-1185">Reference proteome</keyword>
<reference evidence="1 2" key="1">
    <citation type="submission" date="2016-04" db="EMBL/GenBank/DDBJ databases">
        <title>Complete genome sequence of the haloalkaliphilic hydrocarbon-degrading bacterium Dietzia psychralcaliphila ILA-1T, isolated from a drain of a fish product-processing plant.</title>
        <authorList>
            <person name="Zhao J."/>
            <person name="Hu B."/>
            <person name="Geng S."/>
            <person name="Nie Y."/>
            <person name="Tang Y."/>
        </authorList>
    </citation>
    <scope>NUCLEOTIDE SEQUENCE [LARGE SCALE GENOMIC DNA]</scope>
    <source>
        <strain evidence="1 2">ILA-1</strain>
    </source>
</reference>
<gene>
    <name evidence="1" type="ORF">A6048_14450</name>
</gene>
<dbReference type="KEGG" id="dpc:A6048_14450"/>
<protein>
    <recommendedName>
        <fullName evidence="3">DUF2505 domain-containing protein</fullName>
    </recommendedName>
</protein>
<dbReference type="Pfam" id="PF10698">
    <property type="entry name" value="DUF2505"/>
    <property type="match status" value="1"/>
</dbReference>
<dbReference type="InterPro" id="IPR019639">
    <property type="entry name" value="DUF2505"/>
</dbReference>